<dbReference type="EMBL" id="VIIS01001463">
    <property type="protein sequence ID" value="KAF0297900.1"/>
    <property type="molecule type" value="Genomic_DNA"/>
</dbReference>
<dbReference type="OrthoDB" id="6380626at2759"/>
<feature type="signal peptide" evidence="1">
    <location>
        <begin position="1"/>
        <end position="18"/>
    </location>
</feature>
<comment type="caution">
    <text evidence="2">The sequence shown here is derived from an EMBL/GenBank/DDBJ whole genome shotgun (WGS) entry which is preliminary data.</text>
</comment>
<accession>A0A6A4W2H1</accession>
<dbReference type="PANTHER" id="PTHR46113:SF1">
    <property type="entry name" value="PEPTIDASE M17 LEUCYL AMINOPEPTIDASE N-TERMINAL DOMAIN-CONTAINING PROTEIN"/>
    <property type="match status" value="1"/>
</dbReference>
<dbReference type="AlphaFoldDB" id="A0A6A4W2H1"/>
<reference evidence="2 3" key="1">
    <citation type="submission" date="2019-07" db="EMBL/GenBank/DDBJ databases">
        <title>Draft genome assembly of a fouling barnacle, Amphibalanus amphitrite (Darwin, 1854): The first reference genome for Thecostraca.</title>
        <authorList>
            <person name="Kim W."/>
        </authorList>
    </citation>
    <scope>NUCLEOTIDE SEQUENCE [LARGE SCALE GENOMIC DNA]</scope>
    <source>
        <strain evidence="2">SNU_AA5</strain>
        <tissue evidence="2">Soma without cirri and trophi</tissue>
    </source>
</reference>
<evidence type="ECO:0000313" key="3">
    <source>
        <dbReference type="Proteomes" id="UP000440578"/>
    </source>
</evidence>
<keyword evidence="3" id="KW-1185">Reference proteome</keyword>
<protein>
    <submittedName>
        <fullName evidence="2">Uncharacterized protein</fullName>
    </submittedName>
</protein>
<dbReference type="Proteomes" id="UP000440578">
    <property type="component" value="Unassembled WGS sequence"/>
</dbReference>
<sequence>MFLFASVHLMLYVHCTASRCSCSQVYSIKMFLFADQLEYDEPMQEKVQRMAQFLLLFYVVAWLRAPVAEDAPANDLNLYRSLVRYRQLDQPVANAALAVMRRHLWYMQPSVAVFSLFSSRVTEEEKEAICVNLLANSCSAAPDQTPSVALDESTSLSELVTTSSWLMFDLMGVDHAWMTKPPGEWEGHEAYILCKEFVKTVKVVNDTAERGIALLKTFAQHVKGQDQFQWLLQAVERHRRAVPHMTKAALATL</sequence>
<feature type="chain" id="PRO_5025354876" evidence="1">
    <location>
        <begin position="19"/>
        <end position="253"/>
    </location>
</feature>
<name>A0A6A4W2H1_AMPAM</name>
<gene>
    <name evidence="2" type="ORF">FJT64_004761</name>
</gene>
<organism evidence="2 3">
    <name type="scientific">Amphibalanus amphitrite</name>
    <name type="common">Striped barnacle</name>
    <name type="synonym">Balanus amphitrite</name>
    <dbReference type="NCBI Taxonomy" id="1232801"/>
    <lineage>
        <taxon>Eukaryota</taxon>
        <taxon>Metazoa</taxon>
        <taxon>Ecdysozoa</taxon>
        <taxon>Arthropoda</taxon>
        <taxon>Crustacea</taxon>
        <taxon>Multicrustacea</taxon>
        <taxon>Cirripedia</taxon>
        <taxon>Thoracica</taxon>
        <taxon>Thoracicalcarea</taxon>
        <taxon>Balanomorpha</taxon>
        <taxon>Balanoidea</taxon>
        <taxon>Balanidae</taxon>
        <taxon>Amphibalaninae</taxon>
        <taxon>Amphibalanus</taxon>
    </lineage>
</organism>
<evidence type="ECO:0000256" key="1">
    <source>
        <dbReference type="SAM" id="SignalP"/>
    </source>
</evidence>
<proteinExistence type="predicted"/>
<keyword evidence="1" id="KW-0732">Signal</keyword>
<dbReference type="PANTHER" id="PTHR46113">
    <property type="entry name" value="SNAC DOMAIN-CONTAINING PROTEIN"/>
    <property type="match status" value="1"/>
</dbReference>
<evidence type="ECO:0000313" key="2">
    <source>
        <dbReference type="EMBL" id="KAF0297900.1"/>
    </source>
</evidence>